<dbReference type="AlphaFoldDB" id="A0A1Y2IJU8"/>
<name>A0A1Y2IJU8_TRAC3</name>
<organism evidence="2 3">
    <name type="scientific">Trametes coccinea (strain BRFM310)</name>
    <name type="common">Pycnoporus coccineus</name>
    <dbReference type="NCBI Taxonomy" id="1353009"/>
    <lineage>
        <taxon>Eukaryota</taxon>
        <taxon>Fungi</taxon>
        <taxon>Dikarya</taxon>
        <taxon>Basidiomycota</taxon>
        <taxon>Agaricomycotina</taxon>
        <taxon>Agaricomycetes</taxon>
        <taxon>Polyporales</taxon>
        <taxon>Polyporaceae</taxon>
        <taxon>Trametes</taxon>
    </lineage>
</organism>
<keyword evidence="3" id="KW-1185">Reference proteome</keyword>
<sequence length="233" mass="25585">MSSHLYDYGVMGAMSSHTIVFCRPTFGHRRNFGHLGGYIRLWILQSPLSQRSDVGCTVSLIHRAGGTVWRCGPRVRAHSMRFRKPSLSPGKLSIIFLSSLSSTNISAQLQYSELNVQFFFRHRRTVYGAGSAHDAAAAPTPRAFPRPVRCGIQSQTDRALRPSAHSDLERELAPAPARRRAAREARRASVLGLQMVASQAAREGVADMGGQTAEDGWTLDVRRGGGRNVSMVL</sequence>
<reference evidence="2 3" key="1">
    <citation type="journal article" date="2015" name="Biotechnol. Biofuels">
        <title>Enhanced degradation of softwood versus hardwood by the white-rot fungus Pycnoporus coccineus.</title>
        <authorList>
            <person name="Couturier M."/>
            <person name="Navarro D."/>
            <person name="Chevret D."/>
            <person name="Henrissat B."/>
            <person name="Piumi F."/>
            <person name="Ruiz-Duenas F.J."/>
            <person name="Martinez A.T."/>
            <person name="Grigoriev I.V."/>
            <person name="Riley R."/>
            <person name="Lipzen A."/>
            <person name="Berrin J.G."/>
            <person name="Master E.R."/>
            <person name="Rosso M.N."/>
        </authorList>
    </citation>
    <scope>NUCLEOTIDE SEQUENCE [LARGE SCALE GENOMIC DNA]</scope>
    <source>
        <strain evidence="2 3">BRFM310</strain>
    </source>
</reference>
<feature type="compositionally biased region" description="Basic and acidic residues" evidence="1">
    <location>
        <begin position="158"/>
        <end position="172"/>
    </location>
</feature>
<evidence type="ECO:0000313" key="2">
    <source>
        <dbReference type="EMBL" id="OSD00501.1"/>
    </source>
</evidence>
<feature type="region of interest" description="Disordered" evidence="1">
    <location>
        <begin position="156"/>
        <end position="178"/>
    </location>
</feature>
<protein>
    <submittedName>
        <fullName evidence="2">Uncharacterized protein</fullName>
    </submittedName>
</protein>
<dbReference type="Proteomes" id="UP000193067">
    <property type="component" value="Unassembled WGS sequence"/>
</dbReference>
<gene>
    <name evidence="2" type="ORF">PYCCODRAFT_687067</name>
</gene>
<proteinExistence type="predicted"/>
<dbReference type="EMBL" id="KZ084118">
    <property type="protein sequence ID" value="OSD00501.1"/>
    <property type="molecule type" value="Genomic_DNA"/>
</dbReference>
<accession>A0A1Y2IJU8</accession>
<evidence type="ECO:0000313" key="3">
    <source>
        <dbReference type="Proteomes" id="UP000193067"/>
    </source>
</evidence>
<evidence type="ECO:0000256" key="1">
    <source>
        <dbReference type="SAM" id="MobiDB-lite"/>
    </source>
</evidence>